<accession>A0A7X1B703</accession>
<proteinExistence type="predicted"/>
<dbReference type="Proteomes" id="UP000526501">
    <property type="component" value="Unassembled WGS sequence"/>
</dbReference>
<evidence type="ECO:0000313" key="1">
    <source>
        <dbReference type="EMBL" id="MBC2606811.1"/>
    </source>
</evidence>
<dbReference type="InterPro" id="IPR036514">
    <property type="entry name" value="SGNH_hydro_sf"/>
</dbReference>
<sequence>MKRIVLIGDQICSDLTPVLTALLKEKAELWLAPDPVRTSVDTLVGVREWIPKRQPSIAVLTSGVMDTRKICFGDSERVVPLDVYARNVRCALKIVLEQSTATPVWATIPAVDVRRVEDEEEFGYDNETVSLYNEEAKSVARSLGVQIIDLYGIVKAAARSDSARPDGIRLDQHASDYLAKAIATRLSDLISKS</sequence>
<reference evidence="1 2" key="1">
    <citation type="submission" date="2020-07" db="EMBL/GenBank/DDBJ databases">
        <authorList>
            <person name="Feng X."/>
        </authorList>
    </citation>
    <scope>NUCLEOTIDE SEQUENCE [LARGE SCALE GENOMIC DNA]</scope>
    <source>
        <strain evidence="1 2">JCM23202</strain>
    </source>
</reference>
<protein>
    <recommendedName>
        <fullName evidence="3">SGNH/GDSL hydrolase family protein</fullName>
    </recommendedName>
</protein>
<comment type="caution">
    <text evidence="1">The sequence shown here is derived from an EMBL/GenBank/DDBJ whole genome shotgun (WGS) entry which is preliminary data.</text>
</comment>
<organism evidence="1 2">
    <name type="scientific">Pelagicoccus albus</name>
    <dbReference type="NCBI Taxonomy" id="415222"/>
    <lineage>
        <taxon>Bacteria</taxon>
        <taxon>Pseudomonadati</taxon>
        <taxon>Verrucomicrobiota</taxon>
        <taxon>Opitutia</taxon>
        <taxon>Puniceicoccales</taxon>
        <taxon>Pelagicoccaceae</taxon>
        <taxon>Pelagicoccus</taxon>
    </lineage>
</organism>
<dbReference type="Gene3D" id="3.40.50.1110">
    <property type="entry name" value="SGNH hydrolase"/>
    <property type="match status" value="1"/>
</dbReference>
<name>A0A7X1B703_9BACT</name>
<keyword evidence="2" id="KW-1185">Reference proteome</keyword>
<gene>
    <name evidence="1" type="ORF">H5P27_12225</name>
</gene>
<evidence type="ECO:0008006" key="3">
    <source>
        <dbReference type="Google" id="ProtNLM"/>
    </source>
</evidence>
<dbReference type="RefSeq" id="WP_185660682.1">
    <property type="nucleotide sequence ID" value="NZ_CAWPOO010000012.1"/>
</dbReference>
<dbReference type="GO" id="GO:0016788">
    <property type="term" value="F:hydrolase activity, acting on ester bonds"/>
    <property type="evidence" value="ECO:0007669"/>
    <property type="project" value="UniProtKB-ARBA"/>
</dbReference>
<dbReference type="AlphaFoldDB" id="A0A7X1B703"/>
<evidence type="ECO:0000313" key="2">
    <source>
        <dbReference type="Proteomes" id="UP000526501"/>
    </source>
</evidence>
<dbReference type="SUPFAM" id="SSF52266">
    <property type="entry name" value="SGNH hydrolase"/>
    <property type="match status" value="1"/>
</dbReference>
<dbReference type="EMBL" id="JACHVC010000012">
    <property type="protein sequence ID" value="MBC2606811.1"/>
    <property type="molecule type" value="Genomic_DNA"/>
</dbReference>